<keyword evidence="2" id="KW-1185">Reference proteome</keyword>
<accession>A0ACB8YHE4</accession>
<reference evidence="2" key="1">
    <citation type="journal article" date="2022" name="Mol. Ecol. Resour.">
        <title>The genomes of chicory, endive, great burdock and yacon provide insights into Asteraceae palaeo-polyploidization history and plant inulin production.</title>
        <authorList>
            <person name="Fan W."/>
            <person name="Wang S."/>
            <person name="Wang H."/>
            <person name="Wang A."/>
            <person name="Jiang F."/>
            <person name="Liu H."/>
            <person name="Zhao H."/>
            <person name="Xu D."/>
            <person name="Zhang Y."/>
        </authorList>
    </citation>
    <scope>NUCLEOTIDE SEQUENCE [LARGE SCALE GENOMIC DNA]</scope>
    <source>
        <strain evidence="2">cv. Niubang</strain>
    </source>
</reference>
<name>A0ACB8YHE4_ARCLA</name>
<dbReference type="EMBL" id="CM042058">
    <property type="protein sequence ID" value="KAI3684876.1"/>
    <property type="molecule type" value="Genomic_DNA"/>
</dbReference>
<evidence type="ECO:0000313" key="1">
    <source>
        <dbReference type="EMBL" id="KAI3684876.1"/>
    </source>
</evidence>
<proteinExistence type="predicted"/>
<organism evidence="1 2">
    <name type="scientific">Arctium lappa</name>
    <name type="common">Greater burdock</name>
    <name type="synonym">Lappa major</name>
    <dbReference type="NCBI Taxonomy" id="4217"/>
    <lineage>
        <taxon>Eukaryota</taxon>
        <taxon>Viridiplantae</taxon>
        <taxon>Streptophyta</taxon>
        <taxon>Embryophyta</taxon>
        <taxon>Tracheophyta</taxon>
        <taxon>Spermatophyta</taxon>
        <taxon>Magnoliopsida</taxon>
        <taxon>eudicotyledons</taxon>
        <taxon>Gunneridae</taxon>
        <taxon>Pentapetalae</taxon>
        <taxon>asterids</taxon>
        <taxon>campanulids</taxon>
        <taxon>Asterales</taxon>
        <taxon>Asteraceae</taxon>
        <taxon>Carduoideae</taxon>
        <taxon>Cardueae</taxon>
        <taxon>Arctiinae</taxon>
        <taxon>Arctium</taxon>
    </lineage>
</organism>
<protein>
    <submittedName>
        <fullName evidence="1">Uncharacterized protein</fullName>
    </submittedName>
</protein>
<evidence type="ECO:0000313" key="2">
    <source>
        <dbReference type="Proteomes" id="UP001055879"/>
    </source>
</evidence>
<reference evidence="1 2" key="2">
    <citation type="journal article" date="2022" name="Mol. Ecol. Resour.">
        <title>The genomes of chicory, endive, great burdock and yacon provide insights into Asteraceae paleo-polyploidization history and plant inulin production.</title>
        <authorList>
            <person name="Fan W."/>
            <person name="Wang S."/>
            <person name="Wang H."/>
            <person name="Wang A."/>
            <person name="Jiang F."/>
            <person name="Liu H."/>
            <person name="Zhao H."/>
            <person name="Xu D."/>
            <person name="Zhang Y."/>
        </authorList>
    </citation>
    <scope>NUCLEOTIDE SEQUENCE [LARGE SCALE GENOMIC DNA]</scope>
    <source>
        <strain evidence="2">cv. Niubang</strain>
    </source>
</reference>
<dbReference type="Proteomes" id="UP001055879">
    <property type="component" value="Linkage Group LG12"/>
</dbReference>
<sequence>MFVFSLFLILIHEQGLTQVSGLDDGFIQTDGVHFMLNGAPFYANGFNSYWLMDVASNPSQRFKVTTAFQAAVDNSLMIGRTWAFSDGEFNLLQSSPGVYNENWFQALDFVIYEARKFGVKLILSLVNNFDDYGGKIQYVEWAKQQGQQIHNEDGFFTNPMVKAFYKNHIKAVLTRRNTITGVVYKNDSMIMAWELMNEPRCPSDASGATIQNWISEMGGYLKSIDGNHLLTVGLEGFYGSSSSQKNPNKAPHGTDFIANNQIPHIDFATVHCWPQLWLPKSDNAAQMAFLKHWINDHINDTQQILRKPVLFKEFGKSSKERGYNVSQRNNLYNMVYSSIYASARTNGAAAGGLFWQQLVEGMDNYKDGNEVILTEPSSTVRLISRQSKKLSHVRRRFFKD</sequence>
<comment type="caution">
    <text evidence="1">The sequence shown here is derived from an EMBL/GenBank/DDBJ whole genome shotgun (WGS) entry which is preliminary data.</text>
</comment>
<gene>
    <name evidence="1" type="ORF">L6452_34103</name>
</gene>